<reference evidence="2 3" key="1">
    <citation type="submission" date="2017-10" db="EMBL/GenBank/DDBJ databases">
        <title>Sequencing the genomes of 1000 actinobacteria strains.</title>
        <authorList>
            <person name="Klenk H.-P."/>
        </authorList>
    </citation>
    <scope>NUCLEOTIDE SEQUENCE [LARGE SCALE GENOMIC DNA]</scope>
    <source>
        <strain evidence="2 3">DSM 21574</strain>
    </source>
</reference>
<dbReference type="OrthoDB" id="9799122at2"/>
<accession>A0A2A9EF11</accession>
<dbReference type="PANTHER" id="PTHR13887">
    <property type="entry name" value="GLUTATHIONE S-TRANSFERASE KAPPA"/>
    <property type="match status" value="1"/>
</dbReference>
<feature type="domain" description="DSBA-like thioredoxin" evidence="1">
    <location>
        <begin position="13"/>
        <end position="217"/>
    </location>
</feature>
<dbReference type="RefSeq" id="WP_143556591.1">
    <property type="nucleotide sequence ID" value="NZ_PDJH01000001.1"/>
</dbReference>
<comment type="caution">
    <text evidence="2">The sequence shown here is derived from an EMBL/GenBank/DDBJ whole genome shotgun (WGS) entry which is preliminary data.</text>
</comment>
<dbReference type="Proteomes" id="UP000221394">
    <property type="component" value="Unassembled WGS sequence"/>
</dbReference>
<protein>
    <submittedName>
        <fullName evidence="2">Putative DsbA family dithiol-disulfide isomerase</fullName>
    </submittedName>
</protein>
<dbReference type="Pfam" id="PF01323">
    <property type="entry name" value="DSBA"/>
    <property type="match status" value="1"/>
</dbReference>
<dbReference type="CDD" id="cd03024">
    <property type="entry name" value="DsbA_FrnE"/>
    <property type="match status" value="1"/>
</dbReference>
<dbReference type="EMBL" id="PDJH01000001">
    <property type="protein sequence ID" value="PFG36810.1"/>
    <property type="molecule type" value="Genomic_DNA"/>
</dbReference>
<dbReference type="SUPFAM" id="SSF52833">
    <property type="entry name" value="Thioredoxin-like"/>
    <property type="match status" value="1"/>
</dbReference>
<evidence type="ECO:0000313" key="3">
    <source>
        <dbReference type="Proteomes" id="UP000221394"/>
    </source>
</evidence>
<dbReference type="Gene3D" id="3.40.30.10">
    <property type="entry name" value="Glutaredoxin"/>
    <property type="match status" value="1"/>
</dbReference>
<dbReference type="GO" id="GO:0016491">
    <property type="term" value="F:oxidoreductase activity"/>
    <property type="evidence" value="ECO:0007669"/>
    <property type="project" value="InterPro"/>
</dbReference>
<name>A0A2A9EF11_9MICO</name>
<keyword evidence="3" id="KW-1185">Reference proteome</keyword>
<dbReference type="PANTHER" id="PTHR13887:SF41">
    <property type="entry name" value="THIOREDOXIN SUPERFAMILY PROTEIN"/>
    <property type="match status" value="1"/>
</dbReference>
<evidence type="ECO:0000313" key="2">
    <source>
        <dbReference type="EMBL" id="PFG36810.1"/>
    </source>
</evidence>
<dbReference type="AlphaFoldDB" id="A0A2A9EF11"/>
<keyword evidence="2" id="KW-0413">Isomerase</keyword>
<proteinExistence type="predicted"/>
<dbReference type="InterPro" id="IPR036249">
    <property type="entry name" value="Thioredoxin-like_sf"/>
</dbReference>
<evidence type="ECO:0000259" key="1">
    <source>
        <dbReference type="Pfam" id="PF01323"/>
    </source>
</evidence>
<sequence length="229" mass="24868">MNTDESAAAPLKIDVWSDVACPWCYVGKHRLAAGLEQFAASGAAVPVEIEYHSYELAPDTPEDFDGSEVDFLAHHKGMPLAQVEQMLAQMTQMAAGEGIEFRFDRLRHTKTLRAHELLHHAKAAGLQQEMLERLFAAYFTEGEHVAKPETLARLAAEVGLDADDVTAALEDRRHAAAVDADIAQARQLGITGVPFYVVDGRYGVSGAQAPETFAQVLEQVVAERVGAAE</sequence>
<gene>
    <name evidence="2" type="ORF">ATL41_1549</name>
</gene>
<dbReference type="InterPro" id="IPR001853">
    <property type="entry name" value="DSBA-like_thioredoxin_dom"/>
</dbReference>
<dbReference type="GO" id="GO:0016853">
    <property type="term" value="F:isomerase activity"/>
    <property type="evidence" value="ECO:0007669"/>
    <property type="project" value="UniProtKB-KW"/>
</dbReference>
<organism evidence="2 3">
    <name type="scientific">Flavimobilis soli</name>
    <dbReference type="NCBI Taxonomy" id="442709"/>
    <lineage>
        <taxon>Bacteria</taxon>
        <taxon>Bacillati</taxon>
        <taxon>Actinomycetota</taxon>
        <taxon>Actinomycetes</taxon>
        <taxon>Micrococcales</taxon>
        <taxon>Jonesiaceae</taxon>
        <taxon>Flavimobilis</taxon>
    </lineage>
</organism>